<evidence type="ECO:0000313" key="1">
    <source>
        <dbReference type="EMBL" id="CAG8725676.1"/>
    </source>
</evidence>
<protein>
    <submittedName>
        <fullName evidence="1">11471_t:CDS:1</fullName>
    </submittedName>
</protein>
<organism evidence="1 2">
    <name type="scientific">Scutellospora calospora</name>
    <dbReference type="NCBI Taxonomy" id="85575"/>
    <lineage>
        <taxon>Eukaryota</taxon>
        <taxon>Fungi</taxon>
        <taxon>Fungi incertae sedis</taxon>
        <taxon>Mucoromycota</taxon>
        <taxon>Glomeromycotina</taxon>
        <taxon>Glomeromycetes</taxon>
        <taxon>Diversisporales</taxon>
        <taxon>Gigasporaceae</taxon>
        <taxon>Scutellospora</taxon>
    </lineage>
</organism>
<accession>A0ACA9PV42</accession>
<dbReference type="EMBL" id="CAJVPM010049717">
    <property type="protein sequence ID" value="CAG8725676.1"/>
    <property type="molecule type" value="Genomic_DNA"/>
</dbReference>
<dbReference type="Proteomes" id="UP000789860">
    <property type="component" value="Unassembled WGS sequence"/>
</dbReference>
<sequence length="145" mass="16318">PSDDRVDEIIERTAKFLNSSTDSQMEIVIQAKQANNPKFSFLNKDDPLYPYYKHVRLLLQTGLFSYEDSDKEDNSTFGNKAYKNLGKNITKQYKGDSLKSRKDNDNDLLKSTDFKGANHELNSSGVNSEDSSKSSKSQSQPIGPV</sequence>
<feature type="non-terminal residue" evidence="1">
    <location>
        <position position="145"/>
    </location>
</feature>
<keyword evidence="2" id="KW-1185">Reference proteome</keyword>
<feature type="non-terminal residue" evidence="1">
    <location>
        <position position="1"/>
    </location>
</feature>
<reference evidence="1" key="1">
    <citation type="submission" date="2021-06" db="EMBL/GenBank/DDBJ databases">
        <authorList>
            <person name="Kallberg Y."/>
            <person name="Tangrot J."/>
            <person name="Rosling A."/>
        </authorList>
    </citation>
    <scope>NUCLEOTIDE SEQUENCE</scope>
    <source>
        <strain evidence="1">AU212A</strain>
    </source>
</reference>
<name>A0ACA9PV42_9GLOM</name>
<comment type="caution">
    <text evidence="1">The sequence shown here is derived from an EMBL/GenBank/DDBJ whole genome shotgun (WGS) entry which is preliminary data.</text>
</comment>
<evidence type="ECO:0000313" key="2">
    <source>
        <dbReference type="Proteomes" id="UP000789860"/>
    </source>
</evidence>
<gene>
    <name evidence="1" type="ORF">SCALOS_LOCUS11419</name>
</gene>
<proteinExistence type="predicted"/>